<organism evidence="1 2">
    <name type="scientific">Choiromyces venosus 120613-1</name>
    <dbReference type="NCBI Taxonomy" id="1336337"/>
    <lineage>
        <taxon>Eukaryota</taxon>
        <taxon>Fungi</taxon>
        <taxon>Dikarya</taxon>
        <taxon>Ascomycota</taxon>
        <taxon>Pezizomycotina</taxon>
        <taxon>Pezizomycetes</taxon>
        <taxon>Pezizales</taxon>
        <taxon>Tuberaceae</taxon>
        <taxon>Choiromyces</taxon>
    </lineage>
</organism>
<evidence type="ECO:0000313" key="1">
    <source>
        <dbReference type="EMBL" id="RPA96806.1"/>
    </source>
</evidence>
<evidence type="ECO:0000313" key="2">
    <source>
        <dbReference type="Proteomes" id="UP000276215"/>
    </source>
</evidence>
<sequence>MIQEPTFYAARHKIKQNLNEQNNQPKYLMPKGIRYDGETKQQTIKPPIPYADWHRV</sequence>
<reference evidence="1 2" key="1">
    <citation type="journal article" date="2018" name="Nat. Ecol. Evol.">
        <title>Pezizomycetes genomes reveal the molecular basis of ectomycorrhizal truffle lifestyle.</title>
        <authorList>
            <person name="Murat C."/>
            <person name="Payen T."/>
            <person name="Noel B."/>
            <person name="Kuo A."/>
            <person name="Morin E."/>
            <person name="Chen J."/>
            <person name="Kohler A."/>
            <person name="Krizsan K."/>
            <person name="Balestrini R."/>
            <person name="Da Silva C."/>
            <person name="Montanini B."/>
            <person name="Hainaut M."/>
            <person name="Levati E."/>
            <person name="Barry K.W."/>
            <person name="Belfiori B."/>
            <person name="Cichocki N."/>
            <person name="Clum A."/>
            <person name="Dockter R.B."/>
            <person name="Fauchery L."/>
            <person name="Guy J."/>
            <person name="Iotti M."/>
            <person name="Le Tacon F."/>
            <person name="Lindquist E.A."/>
            <person name="Lipzen A."/>
            <person name="Malagnac F."/>
            <person name="Mello A."/>
            <person name="Molinier V."/>
            <person name="Miyauchi S."/>
            <person name="Poulain J."/>
            <person name="Riccioni C."/>
            <person name="Rubini A."/>
            <person name="Sitrit Y."/>
            <person name="Splivallo R."/>
            <person name="Traeger S."/>
            <person name="Wang M."/>
            <person name="Zifcakova L."/>
            <person name="Wipf D."/>
            <person name="Zambonelli A."/>
            <person name="Paolocci F."/>
            <person name="Nowrousian M."/>
            <person name="Ottonello S."/>
            <person name="Baldrian P."/>
            <person name="Spatafora J.W."/>
            <person name="Henrissat B."/>
            <person name="Nagy L.G."/>
            <person name="Aury J.M."/>
            <person name="Wincker P."/>
            <person name="Grigoriev I.V."/>
            <person name="Bonfante P."/>
            <person name="Martin F.M."/>
        </authorList>
    </citation>
    <scope>NUCLEOTIDE SEQUENCE [LARGE SCALE GENOMIC DNA]</scope>
    <source>
        <strain evidence="1 2">120613-1</strain>
    </source>
</reference>
<dbReference type="EMBL" id="ML120411">
    <property type="protein sequence ID" value="RPA96806.1"/>
    <property type="molecule type" value="Genomic_DNA"/>
</dbReference>
<dbReference type="AlphaFoldDB" id="A0A3N4JEW4"/>
<keyword evidence="2" id="KW-1185">Reference proteome</keyword>
<accession>A0A3N4JEW4</accession>
<dbReference type="Proteomes" id="UP000276215">
    <property type="component" value="Unassembled WGS sequence"/>
</dbReference>
<gene>
    <name evidence="1" type="ORF">L873DRAFT_1810876</name>
</gene>
<proteinExistence type="predicted"/>
<protein>
    <submittedName>
        <fullName evidence="1">Uncharacterized protein</fullName>
    </submittedName>
</protein>
<name>A0A3N4JEW4_9PEZI</name>